<accession>A0A1X7NCY0</accession>
<keyword evidence="7" id="KW-1185">Reference proteome</keyword>
<comment type="subcellular location">
    <subcellularLocation>
        <location evidence="1">Periplasm</location>
    </subcellularLocation>
</comment>
<dbReference type="GO" id="GO:1904680">
    <property type="term" value="F:peptide transmembrane transporter activity"/>
    <property type="evidence" value="ECO:0007669"/>
    <property type="project" value="TreeGrafter"/>
</dbReference>
<evidence type="ECO:0000256" key="3">
    <source>
        <dbReference type="ARBA" id="ARBA00022729"/>
    </source>
</evidence>
<proteinExistence type="inferred from homology"/>
<feature type="signal peptide" evidence="4">
    <location>
        <begin position="1"/>
        <end position="21"/>
    </location>
</feature>
<dbReference type="GO" id="GO:0042884">
    <property type="term" value="P:microcin transport"/>
    <property type="evidence" value="ECO:0007669"/>
    <property type="project" value="TreeGrafter"/>
</dbReference>
<dbReference type="PANTHER" id="PTHR30290">
    <property type="entry name" value="PERIPLASMIC BINDING COMPONENT OF ABC TRANSPORTER"/>
    <property type="match status" value="1"/>
</dbReference>
<dbReference type="RefSeq" id="WP_085463639.1">
    <property type="nucleotide sequence ID" value="NZ_FXBL01000004.1"/>
</dbReference>
<dbReference type="GO" id="GO:0043190">
    <property type="term" value="C:ATP-binding cassette (ABC) transporter complex"/>
    <property type="evidence" value="ECO:0007669"/>
    <property type="project" value="InterPro"/>
</dbReference>
<evidence type="ECO:0000313" key="6">
    <source>
        <dbReference type="EMBL" id="SMH35078.1"/>
    </source>
</evidence>
<dbReference type="Gene3D" id="3.40.190.10">
    <property type="entry name" value="Periplasmic binding protein-like II"/>
    <property type="match status" value="1"/>
</dbReference>
<evidence type="ECO:0000313" key="7">
    <source>
        <dbReference type="Proteomes" id="UP000193083"/>
    </source>
</evidence>
<reference evidence="6 7" key="1">
    <citation type="submission" date="2017-04" db="EMBL/GenBank/DDBJ databases">
        <authorList>
            <person name="Afonso C.L."/>
            <person name="Miller P.J."/>
            <person name="Scott M.A."/>
            <person name="Spackman E."/>
            <person name="Goraichik I."/>
            <person name="Dimitrov K.M."/>
            <person name="Suarez D.L."/>
            <person name="Swayne D.E."/>
        </authorList>
    </citation>
    <scope>NUCLEOTIDE SEQUENCE [LARGE SCALE GENOMIC DNA]</scope>
    <source>
        <strain evidence="6 7">B5P</strain>
    </source>
</reference>
<evidence type="ECO:0000259" key="5">
    <source>
        <dbReference type="Pfam" id="PF00496"/>
    </source>
</evidence>
<dbReference type="PIRSF" id="PIRSF002741">
    <property type="entry name" value="MppA"/>
    <property type="match status" value="1"/>
</dbReference>
<dbReference type="CDD" id="cd08497">
    <property type="entry name" value="MbnE-like"/>
    <property type="match status" value="1"/>
</dbReference>
<dbReference type="InterPro" id="IPR000914">
    <property type="entry name" value="SBP_5_dom"/>
</dbReference>
<evidence type="ECO:0000256" key="1">
    <source>
        <dbReference type="ARBA" id="ARBA00004418"/>
    </source>
</evidence>
<dbReference type="Pfam" id="PF00496">
    <property type="entry name" value="SBP_bac_5"/>
    <property type="match status" value="1"/>
</dbReference>
<dbReference type="PANTHER" id="PTHR30290:SF64">
    <property type="entry name" value="ABC TRANSPORTER PERIPLASMIC BINDING PROTEIN"/>
    <property type="match status" value="1"/>
</dbReference>
<dbReference type="SUPFAM" id="SSF53850">
    <property type="entry name" value="Periplasmic binding protein-like II"/>
    <property type="match status" value="1"/>
</dbReference>
<evidence type="ECO:0000256" key="4">
    <source>
        <dbReference type="SAM" id="SignalP"/>
    </source>
</evidence>
<comment type="similarity">
    <text evidence="2">Belongs to the bacterial solute-binding protein 5 family.</text>
</comment>
<feature type="chain" id="PRO_5012598042" evidence="4">
    <location>
        <begin position="22"/>
        <end position="620"/>
    </location>
</feature>
<dbReference type="Gene3D" id="3.10.105.10">
    <property type="entry name" value="Dipeptide-binding Protein, Domain 3"/>
    <property type="match status" value="1"/>
</dbReference>
<dbReference type="Proteomes" id="UP000193083">
    <property type="component" value="Unassembled WGS sequence"/>
</dbReference>
<protein>
    <submittedName>
        <fullName evidence="6">Microcin C transport system substrate-binding protein</fullName>
    </submittedName>
</protein>
<dbReference type="GO" id="GO:0015833">
    <property type="term" value="P:peptide transport"/>
    <property type="evidence" value="ECO:0007669"/>
    <property type="project" value="TreeGrafter"/>
</dbReference>
<organism evidence="6 7">
    <name type="scientific">Mesorhizobium australicum</name>
    <dbReference type="NCBI Taxonomy" id="536018"/>
    <lineage>
        <taxon>Bacteria</taxon>
        <taxon>Pseudomonadati</taxon>
        <taxon>Pseudomonadota</taxon>
        <taxon>Alphaproteobacteria</taxon>
        <taxon>Hyphomicrobiales</taxon>
        <taxon>Phyllobacteriaceae</taxon>
        <taxon>Mesorhizobium</taxon>
    </lineage>
</organism>
<dbReference type="EMBL" id="FXBL01000004">
    <property type="protein sequence ID" value="SMH35078.1"/>
    <property type="molecule type" value="Genomic_DNA"/>
</dbReference>
<keyword evidence="3 4" id="KW-0732">Signal</keyword>
<dbReference type="OrthoDB" id="9803988at2"/>
<evidence type="ECO:0000256" key="2">
    <source>
        <dbReference type="ARBA" id="ARBA00005695"/>
    </source>
</evidence>
<dbReference type="AlphaFoldDB" id="A0A1X7NCY0"/>
<name>A0A1X7NCY0_9HYPH</name>
<dbReference type="InterPro" id="IPR039424">
    <property type="entry name" value="SBP_5"/>
</dbReference>
<dbReference type="InterPro" id="IPR030678">
    <property type="entry name" value="Peptide/Ni-bd"/>
</dbReference>
<dbReference type="GO" id="GO:0030288">
    <property type="term" value="C:outer membrane-bounded periplasmic space"/>
    <property type="evidence" value="ECO:0007669"/>
    <property type="project" value="TreeGrafter"/>
</dbReference>
<sequence length="620" mass="70843">MNLLKAAALAVTVVWAIPGHAQEWRTSDRMGEPSRYGDTFKHYDHVNPNAPKGGTLNSVAVGTFDSFNPFIAIGTSAAGLNFQGGLLWDTLMAKSIDEPTTNHAFIAEAFSYPDDFSSATYRLNPKARWHDGQPITVDDVIWSFDTLKKISPDFVSYFGNVKQAVKVSDREVRFEFDQGGNRELPMIMGDLVVLPKHWWEGTNAKGEKRDITRPTLEAPLGSGAYRIESFKPGTDITWTRVEDYWASDLPINVGRNNFDRRRYRYVLDQTAEWQAFIKGGYEDLRAENQPPRWMTGYDFPAAKARQVIKKEFKDESGEPMQGYVMNMRRDQFKDRRVRQALTLLYDFETFNKTRTFNLNKRTNSYFVGQELASSGIPQGEELAILEPYRDKLPPELFTQEFKLPVFDTPQSERAHLREAVKLFAEAGWVIKDGKLVNAQTGQQFRAELLIANDYQEFIGMPLITNMRKLGIDAPVRMVDVSQYIARQNTYDYDMLLGVMPQSQSPGNEQRTYWGSKDADRPGSRNYSGIKDPVVDALIERVIFAKSREDQVVATHALDRVLLWGYYVVPQYHRPVVWLAYWDKFGIPEPQPTKVIGPDIESFWIDPEKEKALNAKFGIAN</sequence>
<gene>
    <name evidence="6" type="ORF">SAMN02982922_1553</name>
</gene>
<feature type="domain" description="Solute-binding protein family 5" evidence="5">
    <location>
        <begin position="106"/>
        <end position="515"/>
    </location>
</feature>